<dbReference type="OrthoDB" id="2455628at2"/>
<dbReference type="InterPro" id="IPR000740">
    <property type="entry name" value="GrpE"/>
</dbReference>
<keyword evidence="2" id="KW-1185">Reference proteome</keyword>
<accession>A0A433RQ47</accession>
<gene>
    <name evidence="1" type="ORF">QI30_16940</name>
</gene>
<protein>
    <recommendedName>
        <fullName evidence="3">Nucleotide exchange factor GrpE</fullName>
    </recommendedName>
</protein>
<evidence type="ECO:0008006" key="3">
    <source>
        <dbReference type="Google" id="ProtNLM"/>
    </source>
</evidence>
<dbReference type="GO" id="GO:0051087">
    <property type="term" value="F:protein-folding chaperone binding"/>
    <property type="evidence" value="ECO:0007669"/>
    <property type="project" value="InterPro"/>
</dbReference>
<dbReference type="GO" id="GO:0006457">
    <property type="term" value="P:protein folding"/>
    <property type="evidence" value="ECO:0007669"/>
    <property type="project" value="InterPro"/>
</dbReference>
<dbReference type="RefSeq" id="WP_126991783.1">
    <property type="nucleotide sequence ID" value="NZ_JTFC01000042.1"/>
</dbReference>
<evidence type="ECO:0000313" key="2">
    <source>
        <dbReference type="Proteomes" id="UP000288623"/>
    </source>
</evidence>
<dbReference type="GO" id="GO:0000774">
    <property type="term" value="F:adenyl-nucleotide exchange factor activity"/>
    <property type="evidence" value="ECO:0007669"/>
    <property type="project" value="InterPro"/>
</dbReference>
<dbReference type="EMBL" id="JTFC01000042">
    <property type="protein sequence ID" value="RUS52450.1"/>
    <property type="molecule type" value="Genomic_DNA"/>
</dbReference>
<dbReference type="Pfam" id="PF01025">
    <property type="entry name" value="GrpE"/>
    <property type="match status" value="1"/>
</dbReference>
<dbReference type="GO" id="GO:0042803">
    <property type="term" value="F:protein homodimerization activity"/>
    <property type="evidence" value="ECO:0007669"/>
    <property type="project" value="InterPro"/>
</dbReference>
<proteinExistence type="predicted"/>
<organism evidence="1 2">
    <name type="scientific">Candidatus Kurthia intestinigallinarum</name>
    <dbReference type="NCBI Taxonomy" id="1562256"/>
    <lineage>
        <taxon>Bacteria</taxon>
        <taxon>Bacillati</taxon>
        <taxon>Bacillota</taxon>
        <taxon>Bacilli</taxon>
        <taxon>Bacillales</taxon>
        <taxon>Caryophanaceae</taxon>
        <taxon>Kurthia</taxon>
    </lineage>
</organism>
<evidence type="ECO:0000313" key="1">
    <source>
        <dbReference type="EMBL" id="RUS52450.1"/>
    </source>
</evidence>
<sequence>MTVNGLLQQYSEWVLEDRLRHATMVFCGYAKDMLEPIEQLLTYSFREQERQTWLDAFQTLRTNVAKLDHVADYDDEKYVHLIKQLRQEGASLRILNHIQREHQRFLDVMTKELLAPLYEPLERLASLADFDFEELQAIEVIRRFSYKPIEIIDQFDYFSESLSGTSIKAATLAQLTLLIAQLIEQLAHFNVYELDVLHKELDGEYMVSIGAMPCSLAPDVARHHVCKVFERGFYIKETNDVLREAKVMTVM</sequence>
<dbReference type="AlphaFoldDB" id="A0A433RQ47"/>
<name>A0A433RQ47_9BACL</name>
<dbReference type="Proteomes" id="UP000288623">
    <property type="component" value="Unassembled WGS sequence"/>
</dbReference>
<reference evidence="1 2" key="1">
    <citation type="submission" date="2014-11" db="EMBL/GenBank/DDBJ databases">
        <title>Genome sequence and analysis of novel Kurthia sp.</title>
        <authorList>
            <person name="Lawson J.N."/>
            <person name="Gonzalez J.E."/>
            <person name="Rinauldi L."/>
            <person name="Xuan Z."/>
            <person name="Firman A."/>
            <person name="Shaddox L."/>
            <person name="Trudeau A."/>
            <person name="Shah S."/>
            <person name="Reiman D."/>
        </authorList>
    </citation>
    <scope>NUCLEOTIDE SEQUENCE [LARGE SCALE GENOMIC DNA]</scope>
    <source>
        <strain evidence="1 2">3B1D</strain>
    </source>
</reference>
<comment type="caution">
    <text evidence="1">The sequence shown here is derived from an EMBL/GenBank/DDBJ whole genome shotgun (WGS) entry which is preliminary data.</text>
</comment>